<evidence type="ECO:0000313" key="3">
    <source>
        <dbReference type="Proteomes" id="UP001500909"/>
    </source>
</evidence>
<dbReference type="RefSeq" id="WP_346098651.1">
    <property type="nucleotide sequence ID" value="NZ_BAAABY010000045.1"/>
</dbReference>
<comment type="caution">
    <text evidence="2">The sequence shown here is derived from an EMBL/GenBank/DDBJ whole genome shotgun (WGS) entry which is preliminary data.</text>
</comment>
<gene>
    <name evidence="2" type="ORF">GCM10010361_62140</name>
</gene>
<proteinExistence type="predicted"/>
<protein>
    <submittedName>
        <fullName evidence="2">Uncharacterized protein</fullName>
    </submittedName>
</protein>
<evidence type="ECO:0000313" key="2">
    <source>
        <dbReference type="EMBL" id="GAA0488610.1"/>
    </source>
</evidence>
<keyword evidence="3" id="KW-1185">Reference proteome</keyword>
<feature type="compositionally biased region" description="Basic and acidic residues" evidence="1">
    <location>
        <begin position="189"/>
        <end position="202"/>
    </location>
</feature>
<feature type="region of interest" description="Disordered" evidence="1">
    <location>
        <begin position="1"/>
        <end position="124"/>
    </location>
</feature>
<feature type="compositionally biased region" description="Basic and acidic residues" evidence="1">
    <location>
        <begin position="13"/>
        <end position="55"/>
    </location>
</feature>
<reference evidence="2 3" key="1">
    <citation type="journal article" date="2019" name="Int. J. Syst. Evol. Microbiol.">
        <title>The Global Catalogue of Microorganisms (GCM) 10K type strain sequencing project: providing services to taxonomists for standard genome sequencing and annotation.</title>
        <authorList>
            <consortium name="The Broad Institute Genomics Platform"/>
            <consortium name="The Broad Institute Genome Sequencing Center for Infectious Disease"/>
            <person name="Wu L."/>
            <person name="Ma J."/>
        </authorList>
    </citation>
    <scope>NUCLEOTIDE SEQUENCE [LARGE SCALE GENOMIC DNA]</scope>
    <source>
        <strain evidence="2 3">JCM 4805</strain>
    </source>
</reference>
<sequence length="222" mass="24738">MDPRVHTPQHGPRPADEQPRRKRLGQQERERAEQPAKAERERTAAARERSPRARVDVYVNEYSGTVTWRTRMTPAERRYRAASGPGAGQRPSDGERRRAESAALRSVGVDPRRSRGSGAVPIPTHPATVLAATHVSVTDMTPGQLNSHMTRVSALRSQLQADTARAGRMPTSSAARLRSGLDATRVHSLRVERASSARELAQRHQRPQHLRTDQRQRGPAQR</sequence>
<evidence type="ECO:0000256" key="1">
    <source>
        <dbReference type="SAM" id="MobiDB-lite"/>
    </source>
</evidence>
<organism evidence="2 3">
    <name type="scientific">Streptomyces olivaceiscleroticus</name>
    <dbReference type="NCBI Taxonomy" id="68245"/>
    <lineage>
        <taxon>Bacteria</taxon>
        <taxon>Bacillati</taxon>
        <taxon>Actinomycetota</taxon>
        <taxon>Actinomycetes</taxon>
        <taxon>Kitasatosporales</taxon>
        <taxon>Streptomycetaceae</taxon>
        <taxon>Streptomyces</taxon>
    </lineage>
</organism>
<dbReference type="EMBL" id="BAAABY010000045">
    <property type="protein sequence ID" value="GAA0488610.1"/>
    <property type="molecule type" value="Genomic_DNA"/>
</dbReference>
<name>A0ABN1B1Z1_9ACTN</name>
<dbReference type="Proteomes" id="UP001500909">
    <property type="component" value="Unassembled WGS sequence"/>
</dbReference>
<accession>A0ABN1B1Z1</accession>
<feature type="region of interest" description="Disordered" evidence="1">
    <location>
        <begin position="157"/>
        <end position="222"/>
    </location>
</feature>